<dbReference type="Proteomes" id="UP001595791">
    <property type="component" value="Unassembled WGS sequence"/>
</dbReference>
<keyword evidence="6" id="KW-1185">Reference proteome</keyword>
<gene>
    <name evidence="5" type="ORF">ACFOW7_14695</name>
</gene>
<keyword evidence="1" id="KW-0677">Repeat</keyword>
<evidence type="ECO:0000256" key="3">
    <source>
        <dbReference type="PROSITE-ProRule" id="PRU00339"/>
    </source>
</evidence>
<dbReference type="Pfam" id="PF13181">
    <property type="entry name" value="TPR_8"/>
    <property type="match status" value="1"/>
</dbReference>
<name>A0ABV8MU10_9NEIS</name>
<reference evidence="6" key="1">
    <citation type="journal article" date="2019" name="Int. J. Syst. Evol. Microbiol.">
        <title>The Global Catalogue of Microorganisms (GCM) 10K type strain sequencing project: providing services to taxonomists for standard genome sequencing and annotation.</title>
        <authorList>
            <consortium name="The Broad Institute Genomics Platform"/>
            <consortium name="The Broad Institute Genome Sequencing Center for Infectious Disease"/>
            <person name="Wu L."/>
            <person name="Ma J."/>
        </authorList>
    </citation>
    <scope>NUCLEOTIDE SEQUENCE [LARGE SCALE GENOMIC DNA]</scope>
    <source>
        <strain evidence="6">LMG 29894</strain>
    </source>
</reference>
<dbReference type="SUPFAM" id="SSF48452">
    <property type="entry name" value="TPR-like"/>
    <property type="match status" value="1"/>
</dbReference>
<evidence type="ECO:0000256" key="4">
    <source>
        <dbReference type="SAM" id="SignalP"/>
    </source>
</evidence>
<dbReference type="InterPro" id="IPR019734">
    <property type="entry name" value="TPR_rpt"/>
</dbReference>
<feature type="chain" id="PRO_5045062325" evidence="4">
    <location>
        <begin position="22"/>
        <end position="396"/>
    </location>
</feature>
<accession>A0ABV8MU10</accession>
<dbReference type="InterPro" id="IPR011990">
    <property type="entry name" value="TPR-like_helical_dom_sf"/>
</dbReference>
<dbReference type="RefSeq" id="WP_378165577.1">
    <property type="nucleotide sequence ID" value="NZ_JBHSBU010000001.1"/>
</dbReference>
<dbReference type="PANTHER" id="PTHR22904:SF523">
    <property type="entry name" value="STRESS-INDUCED-PHOSPHOPROTEIN 1"/>
    <property type="match status" value="1"/>
</dbReference>
<feature type="repeat" description="TPR" evidence="3">
    <location>
        <begin position="349"/>
        <end position="382"/>
    </location>
</feature>
<evidence type="ECO:0000256" key="2">
    <source>
        <dbReference type="ARBA" id="ARBA00022803"/>
    </source>
</evidence>
<keyword evidence="2 3" id="KW-0802">TPR repeat</keyword>
<dbReference type="Gene3D" id="1.25.40.10">
    <property type="entry name" value="Tetratricopeptide repeat domain"/>
    <property type="match status" value="1"/>
</dbReference>
<keyword evidence="4" id="KW-0732">Signal</keyword>
<evidence type="ECO:0000313" key="5">
    <source>
        <dbReference type="EMBL" id="MFC4160586.1"/>
    </source>
</evidence>
<evidence type="ECO:0000256" key="1">
    <source>
        <dbReference type="ARBA" id="ARBA00022737"/>
    </source>
</evidence>
<dbReference type="PROSITE" id="PS50005">
    <property type="entry name" value="TPR"/>
    <property type="match status" value="2"/>
</dbReference>
<dbReference type="Pfam" id="PF13414">
    <property type="entry name" value="TPR_11"/>
    <property type="match status" value="1"/>
</dbReference>
<proteinExistence type="predicted"/>
<evidence type="ECO:0000313" key="6">
    <source>
        <dbReference type="Proteomes" id="UP001595791"/>
    </source>
</evidence>
<dbReference type="PANTHER" id="PTHR22904">
    <property type="entry name" value="TPR REPEAT CONTAINING PROTEIN"/>
    <property type="match status" value="1"/>
</dbReference>
<dbReference type="SMART" id="SM00028">
    <property type="entry name" value="TPR"/>
    <property type="match status" value="3"/>
</dbReference>
<dbReference type="EMBL" id="JBHSBU010000001">
    <property type="protein sequence ID" value="MFC4160586.1"/>
    <property type="molecule type" value="Genomic_DNA"/>
</dbReference>
<organism evidence="5 6">
    <name type="scientific">Chitinimonas lacunae</name>
    <dbReference type="NCBI Taxonomy" id="1963018"/>
    <lineage>
        <taxon>Bacteria</taxon>
        <taxon>Pseudomonadati</taxon>
        <taxon>Pseudomonadota</taxon>
        <taxon>Betaproteobacteria</taxon>
        <taxon>Neisseriales</taxon>
        <taxon>Chitinibacteraceae</taxon>
        <taxon>Chitinimonas</taxon>
    </lineage>
</organism>
<comment type="caution">
    <text evidence="5">The sequence shown here is derived from an EMBL/GenBank/DDBJ whole genome shotgun (WGS) entry which is preliminary data.</text>
</comment>
<feature type="signal peptide" evidence="4">
    <location>
        <begin position="1"/>
        <end position="21"/>
    </location>
</feature>
<protein>
    <submittedName>
        <fullName evidence="5">Tetratricopeptide repeat protein</fullName>
    </submittedName>
</protein>
<sequence length="396" mass="42604">MRRTSALSLLGLSLALSGVTADELPIQILSATVKDKRIAGATVIVQKNGAQSVSATTDAQGQVKLSTSFADDEDSLLIVKMPGYSNLVAKCPCKGMSYAISPVMKNLDGLRVVLNWGATPNDLDSHIAFPGRHIYWERKIGPAGTDANLDVDDVNSYGPETITIDKKHAGEAYVYAVHDYSNHLRPTSMALSRSGAKVMVYIGQSLVRSYYVPKNTAGNLWTVFRITGDGEFQDINTLTGSSTIPAAVLGSVNNYLDANTQVAARQVSSGDEAEAKRLNQAGEKAYHAGQLDDAIELYRQAIELSPNYGQAYSNLGLAHQKAGHTAEAIWANRKAIALASGPTAPTVRASSYFNIARIYEAAGQYQDALQQYEAARNAKANPVYDKAIERVKGLMQ</sequence>
<feature type="repeat" description="TPR" evidence="3">
    <location>
        <begin position="275"/>
        <end position="308"/>
    </location>
</feature>